<evidence type="ECO:0000313" key="1">
    <source>
        <dbReference type="EMBL" id="SVB80819.1"/>
    </source>
</evidence>
<gene>
    <name evidence="1" type="ORF">METZ01_LOCUS233673</name>
</gene>
<organism evidence="1">
    <name type="scientific">marine metagenome</name>
    <dbReference type="NCBI Taxonomy" id="408172"/>
    <lineage>
        <taxon>unclassified sequences</taxon>
        <taxon>metagenomes</taxon>
        <taxon>ecological metagenomes</taxon>
    </lineage>
</organism>
<protein>
    <submittedName>
        <fullName evidence="1">Uncharacterized protein</fullName>
    </submittedName>
</protein>
<proteinExistence type="predicted"/>
<name>A0A382H0U4_9ZZZZ</name>
<dbReference type="EMBL" id="UINC01058495">
    <property type="protein sequence ID" value="SVB80819.1"/>
    <property type="molecule type" value="Genomic_DNA"/>
</dbReference>
<accession>A0A382H0U4</accession>
<reference evidence="1" key="1">
    <citation type="submission" date="2018-05" db="EMBL/GenBank/DDBJ databases">
        <authorList>
            <person name="Lanie J.A."/>
            <person name="Ng W.-L."/>
            <person name="Kazmierczak K.M."/>
            <person name="Andrzejewski T.M."/>
            <person name="Davidsen T.M."/>
            <person name="Wayne K.J."/>
            <person name="Tettelin H."/>
            <person name="Glass J.I."/>
            <person name="Rusch D."/>
            <person name="Podicherti R."/>
            <person name="Tsui H.-C.T."/>
            <person name="Winkler M.E."/>
        </authorList>
    </citation>
    <scope>NUCLEOTIDE SEQUENCE</scope>
</reference>
<dbReference type="AlphaFoldDB" id="A0A382H0U4"/>
<sequence>MKLVAEGKCFPNREKAMPFTVCHGVTHKISQTVGAYWYDHAEGKNKDYIAGESKDYMQPAEFIIDCTLKKVIHCAYSDGGMGRMDAGDVVGFLSGIQNRRDEFPHVWSW</sequence>